<gene>
    <name evidence="4" type="primary">chid1_0</name>
    <name evidence="4" type="ORF">N1851_015993</name>
</gene>
<dbReference type="PANTHER" id="PTHR46066">
    <property type="entry name" value="CHITINASE DOMAIN-CONTAINING PROTEIN 1 FAMILY MEMBER"/>
    <property type="match status" value="1"/>
</dbReference>
<evidence type="ECO:0000313" key="4">
    <source>
        <dbReference type="EMBL" id="KAK0145115.1"/>
    </source>
</evidence>
<dbReference type="Proteomes" id="UP001174136">
    <property type="component" value="Unassembled WGS sequence"/>
</dbReference>
<comment type="similarity">
    <text evidence="1">Belongs to the glycosyl hydrolase 18 family.</text>
</comment>
<sequence length="130" mass="14687">MGQPGMFGREEFEQLAPVVDGFSLMTYDFSNAASPGPSSPLPWIKECVLQLSPTSQWREKILIGLNMYGMHFSNQGAEPIMGWRNNALKCKMYYPTLKSIFMRISLATELGTGLSMWELGQGLDYFYDLL</sequence>
<evidence type="ECO:0000256" key="1">
    <source>
        <dbReference type="ARBA" id="ARBA00009336"/>
    </source>
</evidence>
<feature type="domain" description="GH18" evidence="3">
    <location>
        <begin position="1"/>
        <end position="130"/>
    </location>
</feature>
<dbReference type="Gene3D" id="3.20.20.80">
    <property type="entry name" value="Glycosidases"/>
    <property type="match status" value="1"/>
</dbReference>
<dbReference type="GO" id="GO:0012505">
    <property type="term" value="C:endomembrane system"/>
    <property type="evidence" value="ECO:0007669"/>
    <property type="project" value="TreeGrafter"/>
</dbReference>
<keyword evidence="5" id="KW-1185">Reference proteome</keyword>
<evidence type="ECO:0000313" key="5">
    <source>
        <dbReference type="Proteomes" id="UP001174136"/>
    </source>
</evidence>
<dbReference type="PROSITE" id="PS51910">
    <property type="entry name" value="GH18_2"/>
    <property type="match status" value="1"/>
</dbReference>
<dbReference type="InterPro" id="IPR001223">
    <property type="entry name" value="Glyco_hydro18_cat"/>
</dbReference>
<dbReference type="PANTHER" id="PTHR46066:SF2">
    <property type="entry name" value="CHITINASE DOMAIN-CONTAINING PROTEIN 1"/>
    <property type="match status" value="1"/>
</dbReference>
<dbReference type="GO" id="GO:0005975">
    <property type="term" value="P:carbohydrate metabolic process"/>
    <property type="evidence" value="ECO:0007669"/>
    <property type="project" value="InterPro"/>
</dbReference>
<dbReference type="SUPFAM" id="SSF51445">
    <property type="entry name" value="(Trans)glycosidases"/>
    <property type="match status" value="1"/>
</dbReference>
<dbReference type="GO" id="GO:0070492">
    <property type="term" value="F:oligosaccharide binding"/>
    <property type="evidence" value="ECO:0007669"/>
    <property type="project" value="TreeGrafter"/>
</dbReference>
<comment type="caution">
    <text evidence="4">The sequence shown here is derived from an EMBL/GenBank/DDBJ whole genome shotgun (WGS) entry which is preliminary data.</text>
</comment>
<organism evidence="4 5">
    <name type="scientific">Merluccius polli</name>
    <name type="common">Benguela hake</name>
    <name type="synonym">Merluccius cadenati</name>
    <dbReference type="NCBI Taxonomy" id="89951"/>
    <lineage>
        <taxon>Eukaryota</taxon>
        <taxon>Metazoa</taxon>
        <taxon>Chordata</taxon>
        <taxon>Craniata</taxon>
        <taxon>Vertebrata</taxon>
        <taxon>Euteleostomi</taxon>
        <taxon>Actinopterygii</taxon>
        <taxon>Neopterygii</taxon>
        <taxon>Teleostei</taxon>
        <taxon>Neoteleostei</taxon>
        <taxon>Acanthomorphata</taxon>
        <taxon>Zeiogadaria</taxon>
        <taxon>Gadariae</taxon>
        <taxon>Gadiformes</taxon>
        <taxon>Gadoidei</taxon>
        <taxon>Merlucciidae</taxon>
        <taxon>Merluccius</taxon>
    </lineage>
</organism>
<protein>
    <recommendedName>
        <fullName evidence="2">Chitinase domain-containing protein 1</fullName>
    </recommendedName>
</protein>
<proteinExistence type="inferred from homology"/>
<accession>A0AA47P1M7</accession>
<evidence type="ECO:0000259" key="3">
    <source>
        <dbReference type="PROSITE" id="PS51910"/>
    </source>
</evidence>
<name>A0AA47P1M7_MERPO</name>
<dbReference type="EMBL" id="JAOPHQ010002886">
    <property type="protein sequence ID" value="KAK0145115.1"/>
    <property type="molecule type" value="Genomic_DNA"/>
</dbReference>
<dbReference type="AlphaFoldDB" id="A0AA47P1M7"/>
<dbReference type="InterPro" id="IPR017853">
    <property type="entry name" value="GH"/>
</dbReference>
<reference evidence="4" key="1">
    <citation type="journal article" date="2023" name="Front. Mar. Sci.">
        <title>A new Merluccius polli reference genome to investigate the effects of global change in West African waters.</title>
        <authorList>
            <person name="Mateo J.L."/>
            <person name="Blanco-Fernandez C."/>
            <person name="Garcia-Vazquez E."/>
            <person name="Machado-Schiaffino G."/>
        </authorList>
    </citation>
    <scope>NUCLEOTIDE SEQUENCE</scope>
    <source>
        <strain evidence="4">C29</strain>
        <tissue evidence="4">Fin</tissue>
    </source>
</reference>
<evidence type="ECO:0000256" key="2">
    <source>
        <dbReference type="ARBA" id="ARBA00040976"/>
    </source>
</evidence>